<protein>
    <submittedName>
        <fullName evidence="4">Arsenic resistance N-acetyltransferase ArsN2</fullName>
    </submittedName>
</protein>
<evidence type="ECO:0000256" key="1">
    <source>
        <dbReference type="ARBA" id="ARBA00022679"/>
    </source>
</evidence>
<dbReference type="SUPFAM" id="SSF55729">
    <property type="entry name" value="Acyl-CoA N-acyltransferases (Nat)"/>
    <property type="match status" value="1"/>
</dbReference>
<dbReference type="Proteomes" id="UP001597512">
    <property type="component" value="Unassembled WGS sequence"/>
</dbReference>
<keyword evidence="5" id="KW-1185">Reference proteome</keyword>
<organism evidence="4 5">
    <name type="scientific">Spirosoma flavum</name>
    <dbReference type="NCBI Taxonomy" id="2048557"/>
    <lineage>
        <taxon>Bacteria</taxon>
        <taxon>Pseudomonadati</taxon>
        <taxon>Bacteroidota</taxon>
        <taxon>Cytophagia</taxon>
        <taxon>Cytophagales</taxon>
        <taxon>Cytophagaceae</taxon>
        <taxon>Spirosoma</taxon>
    </lineage>
</organism>
<comment type="caution">
    <text evidence="4">The sequence shown here is derived from an EMBL/GenBank/DDBJ whole genome shotgun (WGS) entry which is preliminary data.</text>
</comment>
<dbReference type="NCBIfam" id="NF040501">
    <property type="entry name" value="resist_ArsN2"/>
    <property type="match status" value="1"/>
</dbReference>
<evidence type="ECO:0000259" key="3">
    <source>
        <dbReference type="PROSITE" id="PS51186"/>
    </source>
</evidence>
<proteinExistence type="predicted"/>
<reference evidence="5" key="1">
    <citation type="journal article" date="2019" name="Int. J. Syst. Evol. Microbiol.">
        <title>The Global Catalogue of Microorganisms (GCM) 10K type strain sequencing project: providing services to taxonomists for standard genome sequencing and annotation.</title>
        <authorList>
            <consortium name="The Broad Institute Genomics Platform"/>
            <consortium name="The Broad Institute Genome Sequencing Center for Infectious Disease"/>
            <person name="Wu L."/>
            <person name="Ma J."/>
        </authorList>
    </citation>
    <scope>NUCLEOTIDE SEQUENCE [LARGE SCALE GENOMIC DNA]</scope>
    <source>
        <strain evidence="5">KCTC 52490</strain>
    </source>
</reference>
<name>A0ABW6AUN1_9BACT</name>
<dbReference type="InterPro" id="IPR016181">
    <property type="entry name" value="Acyl_CoA_acyltransferase"/>
</dbReference>
<evidence type="ECO:0000313" key="4">
    <source>
        <dbReference type="EMBL" id="MFD2938309.1"/>
    </source>
</evidence>
<dbReference type="PROSITE" id="PS51186">
    <property type="entry name" value="GNAT"/>
    <property type="match status" value="1"/>
</dbReference>
<dbReference type="PANTHER" id="PTHR43877">
    <property type="entry name" value="AMINOALKYLPHOSPHONATE N-ACETYLTRANSFERASE-RELATED-RELATED"/>
    <property type="match status" value="1"/>
</dbReference>
<keyword evidence="1" id="KW-0808">Transferase</keyword>
<dbReference type="InterPro" id="IPR050832">
    <property type="entry name" value="Bact_Acetyltransf"/>
</dbReference>
<dbReference type="CDD" id="cd04301">
    <property type="entry name" value="NAT_SF"/>
    <property type="match status" value="1"/>
</dbReference>
<keyword evidence="2" id="KW-0012">Acyltransferase</keyword>
<evidence type="ECO:0000256" key="2">
    <source>
        <dbReference type="ARBA" id="ARBA00023315"/>
    </source>
</evidence>
<dbReference type="Gene3D" id="3.40.630.30">
    <property type="match status" value="1"/>
</dbReference>
<dbReference type="EMBL" id="JBHUOM010000050">
    <property type="protein sequence ID" value="MFD2938309.1"/>
    <property type="molecule type" value="Genomic_DNA"/>
</dbReference>
<sequence>MTIHLQAARLDDHPQVIALLKQANLVTEDWPPTLTGFWLAFDGLTLIGSAGIEPLGTDGLLRSVAVRPSYQSQHIARQLIEKLVQQARQQGLATLYLITTTADAYFARLGFTAVERAQVPDSITRTPQFDGLCPVSAIVMKRNLIVN</sequence>
<dbReference type="InterPro" id="IPR000182">
    <property type="entry name" value="GNAT_dom"/>
</dbReference>
<gene>
    <name evidence="4" type="primary">arsN2</name>
    <name evidence="4" type="ORF">ACFS25_31385</name>
</gene>
<evidence type="ECO:0000313" key="5">
    <source>
        <dbReference type="Proteomes" id="UP001597512"/>
    </source>
</evidence>
<accession>A0ABW6AUN1</accession>
<dbReference type="RefSeq" id="WP_381509116.1">
    <property type="nucleotide sequence ID" value="NZ_JBHUOM010000050.1"/>
</dbReference>
<dbReference type="Pfam" id="PF00583">
    <property type="entry name" value="Acetyltransf_1"/>
    <property type="match status" value="1"/>
</dbReference>
<feature type="domain" description="N-acetyltransferase" evidence="3">
    <location>
        <begin position="3"/>
        <end position="145"/>
    </location>
</feature>